<organism evidence="4 5">
    <name type="scientific">Daphnia magna</name>
    <dbReference type="NCBI Taxonomy" id="35525"/>
    <lineage>
        <taxon>Eukaryota</taxon>
        <taxon>Metazoa</taxon>
        <taxon>Ecdysozoa</taxon>
        <taxon>Arthropoda</taxon>
        <taxon>Crustacea</taxon>
        <taxon>Branchiopoda</taxon>
        <taxon>Diplostraca</taxon>
        <taxon>Cladocera</taxon>
        <taxon>Anomopoda</taxon>
        <taxon>Daphniidae</taxon>
        <taxon>Daphnia</taxon>
    </lineage>
</organism>
<feature type="compositionally biased region" description="Polar residues" evidence="3">
    <location>
        <begin position="1"/>
        <end position="19"/>
    </location>
</feature>
<dbReference type="PANTHER" id="PTHR31809">
    <property type="entry name" value="BUD13 HOMOLOG"/>
    <property type="match status" value="1"/>
</dbReference>
<protein>
    <recommendedName>
        <fullName evidence="2">BUD13 homolog</fullName>
    </recommendedName>
</protein>
<gene>
    <name evidence="4" type="ORF">OUZ56_030439</name>
</gene>
<feature type="region of interest" description="Disordered" evidence="3">
    <location>
        <begin position="1"/>
        <end position="34"/>
    </location>
</feature>
<name>A0ABQ9ZRU5_9CRUS</name>
<keyword evidence="5" id="KW-1185">Reference proteome</keyword>
<dbReference type="InterPro" id="IPR051112">
    <property type="entry name" value="CWC26_splicing_factor"/>
</dbReference>
<reference evidence="4 5" key="1">
    <citation type="journal article" date="2023" name="Nucleic Acids Res.">
        <title>The hologenome of Daphnia magna reveals possible DNA methylation and microbiome-mediated evolution of the host genome.</title>
        <authorList>
            <person name="Chaturvedi A."/>
            <person name="Li X."/>
            <person name="Dhandapani V."/>
            <person name="Marshall H."/>
            <person name="Kissane S."/>
            <person name="Cuenca-Cambronero M."/>
            <person name="Asole G."/>
            <person name="Calvet F."/>
            <person name="Ruiz-Romero M."/>
            <person name="Marangio P."/>
            <person name="Guigo R."/>
            <person name="Rago D."/>
            <person name="Mirbahai L."/>
            <person name="Eastwood N."/>
            <person name="Colbourne J.K."/>
            <person name="Zhou J."/>
            <person name="Mallon E."/>
            <person name="Orsini L."/>
        </authorList>
    </citation>
    <scope>NUCLEOTIDE SEQUENCE [LARGE SCALE GENOMIC DNA]</scope>
    <source>
        <strain evidence="4">LRV0_1</strain>
    </source>
</reference>
<dbReference type="InterPro" id="IPR018609">
    <property type="entry name" value="Bud13"/>
</dbReference>
<evidence type="ECO:0000313" key="4">
    <source>
        <dbReference type="EMBL" id="KAK4015461.1"/>
    </source>
</evidence>
<evidence type="ECO:0000256" key="1">
    <source>
        <dbReference type="ARBA" id="ARBA00011069"/>
    </source>
</evidence>
<evidence type="ECO:0000256" key="2">
    <source>
        <dbReference type="ARBA" id="ARBA00014454"/>
    </source>
</evidence>
<evidence type="ECO:0000313" key="5">
    <source>
        <dbReference type="Proteomes" id="UP001234178"/>
    </source>
</evidence>
<dbReference type="EMBL" id="JAOYFB010000005">
    <property type="protein sequence ID" value="KAK4015461.1"/>
    <property type="molecule type" value="Genomic_DNA"/>
</dbReference>
<comment type="similarity">
    <text evidence="1">Belongs to the CWC26 family.</text>
</comment>
<evidence type="ECO:0000256" key="3">
    <source>
        <dbReference type="SAM" id="MobiDB-lite"/>
    </source>
</evidence>
<dbReference type="Proteomes" id="UP001234178">
    <property type="component" value="Unassembled WGS sequence"/>
</dbReference>
<comment type="caution">
    <text evidence="4">The sequence shown here is derived from an EMBL/GenBank/DDBJ whole genome shotgun (WGS) entry which is preliminary data.</text>
</comment>
<accession>A0ABQ9ZRU5</accession>
<sequence>MRLISTTLVSRPSSATLQKKVNHQPRPAARPVYKGPAAAPNRFGILPGYRWDGVDRSTGYEKMYFEKQNSAVALQEEAYKWSVSDISYRIAGNPSSNSNAISDNDDKSYDLHKRRNILC</sequence>
<dbReference type="Pfam" id="PF09736">
    <property type="entry name" value="Bud13"/>
    <property type="match status" value="1"/>
</dbReference>
<proteinExistence type="inferred from homology"/>
<dbReference type="PANTHER" id="PTHR31809:SF0">
    <property type="entry name" value="BUD13 HOMOLOG"/>
    <property type="match status" value="1"/>
</dbReference>